<evidence type="ECO:0000259" key="1">
    <source>
        <dbReference type="PROSITE" id="PS51186"/>
    </source>
</evidence>
<name>A0A8J3J1R3_9CHLR</name>
<accession>A0A8J3J1R3</accession>
<dbReference type="Gene3D" id="3.40.630.30">
    <property type="match status" value="1"/>
</dbReference>
<dbReference type="PROSITE" id="PS51186">
    <property type="entry name" value="GNAT"/>
    <property type="match status" value="1"/>
</dbReference>
<gene>
    <name evidence="2" type="ORF">KSF_092340</name>
</gene>
<dbReference type="InterPro" id="IPR000182">
    <property type="entry name" value="GNAT_dom"/>
</dbReference>
<sequence length="258" mass="28477">MDEMILLRKIEETFLSIGYRLSIEGLFWPLQVQGVTAQISSLPNKMLNLVGLATFTEANVDEGIQRVIATYRKEEKPFTWFVGPTSQPTSLREHLTATGLTYRGSIKGMVLRDIHHTIKSNPDVEVRESSIADYNRHIAVIAGAFGLTVEVTNIFNRKYEALGNKAKLYLAYVPGREEPVAFSASVFEDHGIVVLLGAATLEAYRGRGIYTSMVAKRLDDALAKGATTAIIHSDPKTSAPICAKLGFEHICSLDLYTL</sequence>
<dbReference type="RefSeq" id="WP_220209839.1">
    <property type="nucleotide sequence ID" value="NZ_BNJK01000002.1"/>
</dbReference>
<protein>
    <recommendedName>
        <fullName evidence="1">N-acetyltransferase domain-containing protein</fullName>
    </recommendedName>
</protein>
<reference evidence="2" key="1">
    <citation type="submission" date="2020-10" db="EMBL/GenBank/DDBJ databases">
        <title>Taxonomic study of unclassified bacteria belonging to the class Ktedonobacteria.</title>
        <authorList>
            <person name="Yabe S."/>
            <person name="Wang C.M."/>
            <person name="Zheng Y."/>
            <person name="Sakai Y."/>
            <person name="Cavaletti L."/>
            <person name="Monciardini P."/>
            <person name="Donadio S."/>
        </authorList>
    </citation>
    <scope>NUCLEOTIDE SEQUENCE</scope>
    <source>
        <strain evidence="2">ID150040</strain>
    </source>
</reference>
<evidence type="ECO:0000313" key="2">
    <source>
        <dbReference type="EMBL" id="GHO99186.1"/>
    </source>
</evidence>
<comment type="caution">
    <text evidence="2">The sequence shown here is derived from an EMBL/GenBank/DDBJ whole genome shotgun (WGS) entry which is preliminary data.</text>
</comment>
<organism evidence="2 3">
    <name type="scientific">Reticulibacter mediterranei</name>
    <dbReference type="NCBI Taxonomy" id="2778369"/>
    <lineage>
        <taxon>Bacteria</taxon>
        <taxon>Bacillati</taxon>
        <taxon>Chloroflexota</taxon>
        <taxon>Ktedonobacteria</taxon>
        <taxon>Ktedonobacterales</taxon>
        <taxon>Reticulibacteraceae</taxon>
        <taxon>Reticulibacter</taxon>
    </lineage>
</organism>
<dbReference type="AlphaFoldDB" id="A0A8J3J1R3"/>
<keyword evidence="3" id="KW-1185">Reference proteome</keyword>
<dbReference type="InterPro" id="IPR016181">
    <property type="entry name" value="Acyl_CoA_acyltransferase"/>
</dbReference>
<dbReference type="GO" id="GO:0016747">
    <property type="term" value="F:acyltransferase activity, transferring groups other than amino-acyl groups"/>
    <property type="evidence" value="ECO:0007669"/>
    <property type="project" value="InterPro"/>
</dbReference>
<dbReference type="EMBL" id="BNJK01000002">
    <property type="protein sequence ID" value="GHO99186.1"/>
    <property type="molecule type" value="Genomic_DNA"/>
</dbReference>
<feature type="domain" description="N-acetyltransferase" evidence="1">
    <location>
        <begin position="124"/>
        <end position="258"/>
    </location>
</feature>
<dbReference type="Proteomes" id="UP000597444">
    <property type="component" value="Unassembled WGS sequence"/>
</dbReference>
<evidence type="ECO:0000313" key="3">
    <source>
        <dbReference type="Proteomes" id="UP000597444"/>
    </source>
</evidence>
<dbReference type="SUPFAM" id="SSF55729">
    <property type="entry name" value="Acyl-CoA N-acyltransferases (Nat)"/>
    <property type="match status" value="1"/>
</dbReference>
<proteinExistence type="predicted"/>